<name>A0A0F9KIQ2_9ZZZZ</name>
<dbReference type="AlphaFoldDB" id="A0A0F9KIQ2"/>
<reference evidence="1" key="1">
    <citation type="journal article" date="2015" name="Nature">
        <title>Complex archaea that bridge the gap between prokaryotes and eukaryotes.</title>
        <authorList>
            <person name="Spang A."/>
            <person name="Saw J.H."/>
            <person name="Jorgensen S.L."/>
            <person name="Zaremba-Niedzwiedzka K."/>
            <person name="Martijn J."/>
            <person name="Lind A.E."/>
            <person name="van Eijk R."/>
            <person name="Schleper C."/>
            <person name="Guy L."/>
            <person name="Ettema T.J."/>
        </authorList>
    </citation>
    <scope>NUCLEOTIDE SEQUENCE</scope>
</reference>
<accession>A0A0F9KIQ2</accession>
<dbReference type="EMBL" id="LAZR01007960">
    <property type="protein sequence ID" value="KKM81823.1"/>
    <property type="molecule type" value="Genomic_DNA"/>
</dbReference>
<sequence>MTIINTKIPDVKDLLWKITLQAFKNKILINNLFSTDIGKLLIEKLEQETEISEFQWNYKSNGSSNLLQSYFIPHFLVKCLNIVNSQVDKFSELFEILEKEILLSNNFTYRLKIPIFRVWFPENVKIINFDKDHRLRDIREVELPYGDKEPLNTFKNIPSSWSRFREEQPEASFEIELKIPKRLNHEAAYEHNFTPTAPFNPLEGTNPIIEKVRSLYAFFLTYNPLYSILPFTIGDKFFVELPPFSLNNRDFTIYTKNEFPHPSGILDLKNNNKLNEWKDCWINNYDDFYKRYYRWTKVDEDIRIFRYALEVLSMIHRIQYVKIKNFLIISTLEGLLFHEKIKKKLKIKTNEKRRPVIHAFCKVCGDQKEYFQFIFQRTYPLKLKLNSFKTEIGLKELLGCAYDYRNNIAHPKRIKIIKIKPKSLRPPLSSESDEKLLEGIISRDFHLFILFLLKTWIKKRFDHVNEWMDYLLSIS</sequence>
<gene>
    <name evidence="1" type="ORF">LCGC14_1325920</name>
</gene>
<evidence type="ECO:0000313" key="1">
    <source>
        <dbReference type="EMBL" id="KKM81823.1"/>
    </source>
</evidence>
<organism evidence="1">
    <name type="scientific">marine sediment metagenome</name>
    <dbReference type="NCBI Taxonomy" id="412755"/>
    <lineage>
        <taxon>unclassified sequences</taxon>
        <taxon>metagenomes</taxon>
        <taxon>ecological metagenomes</taxon>
    </lineage>
</organism>
<comment type="caution">
    <text evidence="1">The sequence shown here is derived from an EMBL/GenBank/DDBJ whole genome shotgun (WGS) entry which is preliminary data.</text>
</comment>
<proteinExistence type="predicted"/>
<protein>
    <submittedName>
        <fullName evidence="1">Uncharacterized protein</fullName>
    </submittedName>
</protein>